<gene>
    <name evidence="1" type="ORF">SDC9_93170</name>
</gene>
<name>A0A644ZZS1_9ZZZZ</name>
<protein>
    <submittedName>
        <fullName evidence="1">Uncharacterized protein</fullName>
    </submittedName>
</protein>
<sequence length="89" mass="9921">MVGEFFVLLFVSLELFFLPPAQSAIDFFLTILSLQLVPSLKHANIGVVFDDLTIDWVGVTPAERQVVNGIQQIGFTHAVISHKTVYFGR</sequence>
<proteinExistence type="predicted"/>
<accession>A0A644ZZS1</accession>
<evidence type="ECO:0000313" key="1">
    <source>
        <dbReference type="EMBL" id="MPM46469.1"/>
    </source>
</evidence>
<dbReference type="EMBL" id="VSSQ01011290">
    <property type="protein sequence ID" value="MPM46469.1"/>
    <property type="molecule type" value="Genomic_DNA"/>
</dbReference>
<comment type="caution">
    <text evidence="1">The sequence shown here is derived from an EMBL/GenBank/DDBJ whole genome shotgun (WGS) entry which is preliminary data.</text>
</comment>
<dbReference type="AlphaFoldDB" id="A0A644ZZS1"/>
<reference evidence="1" key="1">
    <citation type="submission" date="2019-08" db="EMBL/GenBank/DDBJ databases">
        <authorList>
            <person name="Kucharzyk K."/>
            <person name="Murdoch R.W."/>
            <person name="Higgins S."/>
            <person name="Loffler F."/>
        </authorList>
    </citation>
    <scope>NUCLEOTIDE SEQUENCE</scope>
</reference>
<organism evidence="1">
    <name type="scientific">bioreactor metagenome</name>
    <dbReference type="NCBI Taxonomy" id="1076179"/>
    <lineage>
        <taxon>unclassified sequences</taxon>
        <taxon>metagenomes</taxon>
        <taxon>ecological metagenomes</taxon>
    </lineage>
</organism>